<dbReference type="KEGG" id="tcb:TCARB_1491"/>
<protein>
    <submittedName>
        <fullName evidence="1">Uncharacterized protein</fullName>
    </submittedName>
</protein>
<proteinExistence type="predicted"/>
<accession>A0A3G1A8I5</accession>
<dbReference type="Proteomes" id="UP000266720">
    <property type="component" value="Chromosome"/>
</dbReference>
<dbReference type="EMBL" id="CP007493">
    <property type="protein sequence ID" value="AJB42535.1"/>
    <property type="molecule type" value="Genomic_DNA"/>
</dbReference>
<evidence type="ECO:0000313" key="1">
    <source>
        <dbReference type="EMBL" id="AJB42535.1"/>
    </source>
</evidence>
<reference evidence="2" key="1">
    <citation type="book" date="2010" name="EXTREMOPHILES" publisher="0:0-0">
        <title>Complete genome sequences of ten hyperthermophilic archaea reveal their metabolic capabilities and possible ecological roles.</title>
        <editorList>
            <person name="?"/>
        </editorList>
        <authorList>
            <person name="Ravin N.V."/>
            <person name="Mardanov A.V."/>
            <person name="Bonch-Osmolovskaya E.A."/>
            <person name="Skryabin K.G."/>
        </authorList>
    </citation>
    <scope>NUCLEOTIDE SEQUENCE [LARGE SCALE GENOMIC DNA]</scope>
    <source>
        <strain evidence="2">1505</strain>
    </source>
</reference>
<dbReference type="AlphaFoldDB" id="A0A3G1A8I5"/>
<name>A0A3G1A8I5_9CREN</name>
<sequence length="67" mass="7754">MACFSTTPNYARVSYTSIIFLPRILDNSPADFKLDTPSTDSTYTPRYKKEKRLSIHCIGQKTLQKFF</sequence>
<gene>
    <name evidence="1" type="ORF">TCARB_1491</name>
</gene>
<organism evidence="1 2">
    <name type="scientific">Thermofilum adornatum 1505</name>
    <dbReference type="NCBI Taxonomy" id="697581"/>
    <lineage>
        <taxon>Archaea</taxon>
        <taxon>Thermoproteota</taxon>
        <taxon>Thermoprotei</taxon>
        <taxon>Thermofilales</taxon>
        <taxon>Thermofilaceae</taxon>
        <taxon>Thermofilum</taxon>
    </lineage>
</organism>
<evidence type="ECO:0000313" key="2">
    <source>
        <dbReference type="Proteomes" id="UP000266720"/>
    </source>
</evidence>
<dbReference type="STRING" id="697581.TCARB_1491"/>